<organism evidence="1 2">
    <name type="scientific">Entomophthora muscae</name>
    <dbReference type="NCBI Taxonomy" id="34485"/>
    <lineage>
        <taxon>Eukaryota</taxon>
        <taxon>Fungi</taxon>
        <taxon>Fungi incertae sedis</taxon>
        <taxon>Zoopagomycota</taxon>
        <taxon>Entomophthoromycotina</taxon>
        <taxon>Entomophthoromycetes</taxon>
        <taxon>Entomophthorales</taxon>
        <taxon>Entomophthoraceae</taxon>
        <taxon>Entomophthora</taxon>
    </lineage>
</organism>
<evidence type="ECO:0000313" key="1">
    <source>
        <dbReference type="EMBL" id="KAJ9065897.1"/>
    </source>
</evidence>
<accession>A0ACC2SUX0</accession>
<reference evidence="1" key="1">
    <citation type="submission" date="2022-04" db="EMBL/GenBank/DDBJ databases">
        <title>Genome of the entomopathogenic fungus Entomophthora muscae.</title>
        <authorList>
            <person name="Elya C."/>
            <person name="Lovett B.R."/>
            <person name="Lee E."/>
            <person name="Macias A.M."/>
            <person name="Hajek A.E."/>
            <person name="De Bivort B.L."/>
            <person name="Kasson M.T."/>
            <person name="De Fine Licht H.H."/>
            <person name="Stajich J.E."/>
        </authorList>
    </citation>
    <scope>NUCLEOTIDE SEQUENCE</scope>
    <source>
        <strain evidence="1">Berkeley</strain>
    </source>
</reference>
<keyword evidence="2" id="KW-1185">Reference proteome</keyword>
<gene>
    <name evidence="1" type="ORF">DSO57_1014940</name>
</gene>
<comment type="caution">
    <text evidence="1">The sequence shown here is derived from an EMBL/GenBank/DDBJ whole genome shotgun (WGS) entry which is preliminary data.</text>
</comment>
<proteinExistence type="predicted"/>
<protein>
    <submittedName>
        <fullName evidence="1">Uncharacterized protein</fullName>
    </submittedName>
</protein>
<sequence>MKISHFILLGLHPARDTMARYIRNQLFAPLHPSIGLQPCNRCSQPLRVASDGLAKEIKKYVDFSISSYCKADKISNVSLVNYSIDTSYTGNNVSIFYDQYNQEVIVGFPGADVYRKIVQYKVADKVSFDGVKGSFVDHKLYKLALKLFPLVKEIMAGISKKNQVETIVLVGHSTGGAVATLIANLFVKRLKLLPSWLRVITYNQPRVGNVKFAEDYHALKISTTRVVDPSDEMVHYPPEKDGWSHTGEEVHFDPNNESFYFSNSSFHEGADLDEFNEFLFYGYRHGLIGDRRVVYKRSWRNFRITIFC</sequence>
<name>A0ACC2SUX0_9FUNG</name>
<dbReference type="EMBL" id="QTSX02004318">
    <property type="protein sequence ID" value="KAJ9065897.1"/>
    <property type="molecule type" value="Genomic_DNA"/>
</dbReference>
<evidence type="ECO:0000313" key="2">
    <source>
        <dbReference type="Proteomes" id="UP001165960"/>
    </source>
</evidence>
<dbReference type="Proteomes" id="UP001165960">
    <property type="component" value="Unassembled WGS sequence"/>
</dbReference>